<dbReference type="Proteomes" id="UP000187735">
    <property type="component" value="Chromosome"/>
</dbReference>
<organism evidence="3 4">
    <name type="scientific">Fuerstiella marisgermanici</name>
    <dbReference type="NCBI Taxonomy" id="1891926"/>
    <lineage>
        <taxon>Bacteria</taxon>
        <taxon>Pseudomonadati</taxon>
        <taxon>Planctomycetota</taxon>
        <taxon>Planctomycetia</taxon>
        <taxon>Planctomycetales</taxon>
        <taxon>Planctomycetaceae</taxon>
        <taxon>Fuerstiella</taxon>
    </lineage>
</organism>
<dbReference type="Pfam" id="PF01578">
    <property type="entry name" value="Cytochrom_C_asm"/>
    <property type="match status" value="1"/>
</dbReference>
<proteinExistence type="predicted"/>
<feature type="transmembrane region" description="Helical" evidence="1">
    <location>
        <begin position="15"/>
        <end position="33"/>
    </location>
</feature>
<feature type="transmembrane region" description="Helical" evidence="1">
    <location>
        <begin position="195"/>
        <end position="217"/>
    </location>
</feature>
<feature type="transmembrane region" description="Helical" evidence="1">
    <location>
        <begin position="45"/>
        <end position="61"/>
    </location>
</feature>
<feature type="transmembrane region" description="Helical" evidence="1">
    <location>
        <begin position="261"/>
        <end position="283"/>
    </location>
</feature>
<accession>A0A1P8WJH5</accession>
<feature type="domain" description="Cytochrome c assembly protein" evidence="2">
    <location>
        <begin position="82"/>
        <end position="284"/>
    </location>
</feature>
<keyword evidence="1" id="KW-0472">Membrane</keyword>
<dbReference type="KEGG" id="fmr:Fuma_03835"/>
<sequence>MTPSESRFVEILSRVHLYCFLLSYIAAFGVELFQLLRNRSALTRGLLIASTTAGLMAHAAYLVARSSKSGLPPLVGSSHDWLLVLAWLGVVFYLLILTTQRRITLGLFLLPVIVGLIVMSTFVDSGTTEEAGRLASRRWGMLHASTLVVGIGCVAAATLCAVMYLLQHQKLRGKSSWLHRLQLPNLEKLTSVNRWLVIGTVAMLTVGLATGFILAATTAKGEFDWTDPIIAGTTIVWGIMTITLAWLLTQKEQTGRQVARMTLLAGGFLLLTVFGLMLLSGGVHENRPANSNKDAASLSKERTARDAGILMCESHFTCYSEGMPS</sequence>
<keyword evidence="4" id="KW-1185">Reference proteome</keyword>
<feature type="transmembrane region" description="Helical" evidence="1">
    <location>
        <begin position="105"/>
        <end position="123"/>
    </location>
</feature>
<keyword evidence="1" id="KW-0812">Transmembrane</keyword>
<evidence type="ECO:0000259" key="2">
    <source>
        <dbReference type="Pfam" id="PF01578"/>
    </source>
</evidence>
<gene>
    <name evidence="3" type="ORF">Fuma_03835</name>
</gene>
<feature type="transmembrane region" description="Helical" evidence="1">
    <location>
        <begin position="143"/>
        <end position="166"/>
    </location>
</feature>
<keyword evidence="1" id="KW-1133">Transmembrane helix</keyword>
<dbReference type="AlphaFoldDB" id="A0A1P8WJH5"/>
<evidence type="ECO:0000313" key="4">
    <source>
        <dbReference type="Proteomes" id="UP000187735"/>
    </source>
</evidence>
<reference evidence="3 4" key="1">
    <citation type="journal article" date="2016" name="Front. Microbiol.">
        <title>Fuerstia marisgermanicae gen. nov., sp. nov., an Unusual Member of the Phylum Planctomycetes from the German Wadden Sea.</title>
        <authorList>
            <person name="Kohn T."/>
            <person name="Heuer A."/>
            <person name="Jogler M."/>
            <person name="Vollmers J."/>
            <person name="Boedeker C."/>
            <person name="Bunk B."/>
            <person name="Rast P."/>
            <person name="Borchert D."/>
            <person name="Glockner I."/>
            <person name="Freese H.M."/>
            <person name="Klenk H.P."/>
            <person name="Overmann J."/>
            <person name="Kaster A.K."/>
            <person name="Rohde M."/>
            <person name="Wiegand S."/>
            <person name="Jogler C."/>
        </authorList>
    </citation>
    <scope>NUCLEOTIDE SEQUENCE [LARGE SCALE GENOMIC DNA]</scope>
    <source>
        <strain evidence="3 4">NH11</strain>
    </source>
</reference>
<protein>
    <submittedName>
        <fullName evidence="3">Cytochrome c-type biogenesis protein</fullName>
    </submittedName>
</protein>
<feature type="transmembrane region" description="Helical" evidence="1">
    <location>
        <begin position="229"/>
        <end position="249"/>
    </location>
</feature>
<dbReference type="STRING" id="1891926.Fuma_03835"/>
<dbReference type="GO" id="GO:0020037">
    <property type="term" value="F:heme binding"/>
    <property type="evidence" value="ECO:0007669"/>
    <property type="project" value="InterPro"/>
</dbReference>
<evidence type="ECO:0000256" key="1">
    <source>
        <dbReference type="SAM" id="Phobius"/>
    </source>
</evidence>
<dbReference type="EMBL" id="CP017641">
    <property type="protein sequence ID" value="APZ94211.1"/>
    <property type="molecule type" value="Genomic_DNA"/>
</dbReference>
<dbReference type="GO" id="GO:0017004">
    <property type="term" value="P:cytochrome complex assembly"/>
    <property type="evidence" value="ECO:0007669"/>
    <property type="project" value="InterPro"/>
</dbReference>
<name>A0A1P8WJH5_9PLAN</name>
<dbReference type="InterPro" id="IPR002541">
    <property type="entry name" value="Cyt_c_assembly"/>
</dbReference>
<evidence type="ECO:0000313" key="3">
    <source>
        <dbReference type="EMBL" id="APZ94211.1"/>
    </source>
</evidence>
<feature type="transmembrane region" description="Helical" evidence="1">
    <location>
        <begin position="81"/>
        <end position="98"/>
    </location>
</feature>